<evidence type="ECO:0000313" key="2">
    <source>
        <dbReference type="EMBL" id="GHB34190.1"/>
    </source>
</evidence>
<keyword evidence="1" id="KW-0472">Membrane</keyword>
<evidence type="ECO:0000313" key="3">
    <source>
        <dbReference type="Proteomes" id="UP000637980"/>
    </source>
</evidence>
<dbReference type="RefSeq" id="WP_189437052.1">
    <property type="nucleotide sequence ID" value="NZ_BMXE01000004.1"/>
</dbReference>
<keyword evidence="1" id="KW-0812">Transmembrane</keyword>
<comment type="caution">
    <text evidence="2">The sequence shown here is derived from an EMBL/GenBank/DDBJ whole genome shotgun (WGS) entry which is preliminary data.</text>
</comment>
<accession>A0ABQ3EGR4</accession>
<name>A0ABQ3EGR4_9HYPH</name>
<evidence type="ECO:0000256" key="1">
    <source>
        <dbReference type="SAM" id="Phobius"/>
    </source>
</evidence>
<organism evidence="2 3">
    <name type="scientific">Pseudovibrio japonicus</name>
    <dbReference type="NCBI Taxonomy" id="366534"/>
    <lineage>
        <taxon>Bacteria</taxon>
        <taxon>Pseudomonadati</taxon>
        <taxon>Pseudomonadota</taxon>
        <taxon>Alphaproteobacteria</taxon>
        <taxon>Hyphomicrobiales</taxon>
        <taxon>Stappiaceae</taxon>
        <taxon>Pseudovibrio</taxon>
    </lineage>
</organism>
<protein>
    <submittedName>
        <fullName evidence="2">Uncharacterized protein</fullName>
    </submittedName>
</protein>
<dbReference type="Proteomes" id="UP000637980">
    <property type="component" value="Unassembled WGS sequence"/>
</dbReference>
<gene>
    <name evidence="2" type="ORF">GCM10007094_24100</name>
</gene>
<feature type="transmembrane region" description="Helical" evidence="1">
    <location>
        <begin position="34"/>
        <end position="53"/>
    </location>
</feature>
<keyword evidence="3" id="KW-1185">Reference proteome</keyword>
<keyword evidence="1" id="KW-1133">Transmembrane helix</keyword>
<proteinExistence type="predicted"/>
<reference evidence="3" key="1">
    <citation type="journal article" date="2019" name="Int. J. Syst. Evol. Microbiol.">
        <title>The Global Catalogue of Microorganisms (GCM) 10K type strain sequencing project: providing services to taxonomists for standard genome sequencing and annotation.</title>
        <authorList>
            <consortium name="The Broad Institute Genomics Platform"/>
            <consortium name="The Broad Institute Genome Sequencing Center for Infectious Disease"/>
            <person name="Wu L."/>
            <person name="Ma J."/>
        </authorList>
    </citation>
    <scope>NUCLEOTIDE SEQUENCE [LARGE SCALE GENOMIC DNA]</scope>
    <source>
        <strain evidence="3">KCTC 12861</strain>
    </source>
</reference>
<sequence>MNIQDKVTVPVAAGALAWPSLHDKIEWLAQESQTILPILGTVWITVQIFAKIYQVWIKKN</sequence>
<dbReference type="EMBL" id="BMXE01000004">
    <property type="protein sequence ID" value="GHB34190.1"/>
    <property type="molecule type" value="Genomic_DNA"/>
</dbReference>